<keyword evidence="2" id="KW-1185">Reference proteome</keyword>
<gene>
    <name evidence="1" type="ORF">CDA63_09365</name>
</gene>
<comment type="caution">
    <text evidence="1">The sequence shown here is derived from an EMBL/GenBank/DDBJ whole genome shotgun (WGS) entry which is preliminary data.</text>
</comment>
<evidence type="ECO:0008006" key="3">
    <source>
        <dbReference type="Google" id="ProtNLM"/>
    </source>
</evidence>
<protein>
    <recommendedName>
        <fullName evidence="3">Lipoprotein</fullName>
    </recommendedName>
</protein>
<sequence length="253" mass="28502">MADTKYPYSILIFLFILFSGCGKEEEIPLNLEGEYRTGNTLLAANPIIMYTSSGRVDNQAVIDQFLKRVYPSNPSYFSRSNVTLPPDGAITLAIRANNRAVLMFNYQNQYDPIETEITSREVNYFVLTNMDSTGFGPIIQVNSYPNACEQFAQSVNLVHPGRRCRPVSVVAGTFDKVCKERPVRVIRIRDRKLFIPQFSWLFTNTYISPSGGKSLCGQAQSNQWNLLDPAAPGKLRSGDTLVVQERQVELLKQ</sequence>
<dbReference type="AlphaFoldDB" id="A0A246FL09"/>
<evidence type="ECO:0000313" key="1">
    <source>
        <dbReference type="EMBL" id="OWP63403.1"/>
    </source>
</evidence>
<evidence type="ECO:0000313" key="2">
    <source>
        <dbReference type="Proteomes" id="UP000197277"/>
    </source>
</evidence>
<dbReference type="PROSITE" id="PS51257">
    <property type="entry name" value="PROKAR_LIPOPROTEIN"/>
    <property type="match status" value="1"/>
</dbReference>
<organism evidence="1 2">
    <name type="scientific">Hymenobacter amundsenii</name>
    <dbReference type="NCBI Taxonomy" id="2006685"/>
    <lineage>
        <taxon>Bacteria</taxon>
        <taxon>Pseudomonadati</taxon>
        <taxon>Bacteroidota</taxon>
        <taxon>Cytophagia</taxon>
        <taxon>Cytophagales</taxon>
        <taxon>Hymenobacteraceae</taxon>
        <taxon>Hymenobacter</taxon>
    </lineage>
</organism>
<proteinExistence type="predicted"/>
<dbReference type="OrthoDB" id="1201186at2"/>
<reference evidence="1 2" key="1">
    <citation type="submission" date="2017-06" db="EMBL/GenBank/DDBJ databases">
        <title>Hymenobacter amundsenii sp. nov. isolated from regoliths in Antarctica.</title>
        <authorList>
            <person name="Sedlacek I."/>
            <person name="Kralova S."/>
            <person name="Pantucek R."/>
            <person name="Svec P."/>
            <person name="Holochova P."/>
            <person name="Stankova E."/>
            <person name="Vrbovska V."/>
            <person name="Busse H.-J."/>
        </authorList>
    </citation>
    <scope>NUCLEOTIDE SEQUENCE [LARGE SCALE GENOMIC DNA]</scope>
    <source>
        <strain evidence="1 2">CCM 8682</strain>
    </source>
</reference>
<accession>A0A246FL09</accession>
<dbReference type="RefSeq" id="WP_088464192.1">
    <property type="nucleotide sequence ID" value="NZ_NIRR01000012.1"/>
</dbReference>
<name>A0A246FL09_9BACT</name>
<dbReference type="Proteomes" id="UP000197277">
    <property type="component" value="Unassembled WGS sequence"/>
</dbReference>
<dbReference type="EMBL" id="NIRR01000012">
    <property type="protein sequence ID" value="OWP63403.1"/>
    <property type="molecule type" value="Genomic_DNA"/>
</dbReference>